<dbReference type="AlphaFoldDB" id="A0A8H4KVR7"/>
<dbReference type="InterPro" id="IPR023298">
    <property type="entry name" value="ATPase_P-typ_TM_dom_sf"/>
</dbReference>
<dbReference type="OrthoDB" id="3352408at2759"/>
<evidence type="ECO:0000256" key="2">
    <source>
        <dbReference type="ARBA" id="ARBA00004651"/>
    </source>
</evidence>
<sequence>MSQQLIEETPHVSGQSNTPMTAPAHALTFEQVAEQLQCHTVDGLRTAEAERRLKECGRNEFGEQQGVQPIKILIGQIANALTLVRCPPFHGPSKESRSDFAHVVLILAMAASFGIQSWIEGGVVAAVIILNIVVGFFQEFQAAKTMDSLRSLSSPTAHAVRDGNNQVIMTAEIAPGDLVELKTGDTIPADIRLIEAVNFETNEALLTGESLPVRKETASIFPDDTGPGDRLNVAYSSSTVTKGRARGIVFATGIYTEIGQIAVALRGKSSRRREPKCREDGTASTGRWMQAWTLTFSDAVGRFLGVNVGTPLQRKLSKLALLLLGTAIACAIIVLGSNEFNTKREVIIYAVATGLSMIPASLIVVLTITMAAGTKRMVQRNVIIRNLKSLEALGGVTNICSDKTGTLTQGTMIVKKAWIPGHGTYSVGATSEPFNPTQGQLGLQDAQPKDIDFQLSDAEGTPINPEEAVARDPTLQEYLNVASLANLATVHQVEGEWHGRGDPTEIAIQVFASRFNWNRLRLATGEKPQWHEVAEFPFDSDVKKMSVIFKHDQSQKQWVFTKGAVERVISSCPRYAAGDEIKHLTPDIEQDILRNMEALARLGLRVLALASRTDIRHVVDNEAELDRGLFETDLVFRGLIGLYDPPRPESAPSVRQCHEAGVSVHMLTGDHPETARAIALEVGILPTKMSQIPVGIAKTIVMAASDFDKLSDDEIDQLPLLPLVVARCAPQTKVRMINALHRRRCFVAMTGDGVNDSPSLKQSDVGIAMGLAGSDVAKEASDIVLTDDNFASILNAVEEGRRMFDNIQKFILHVLAENIAQACTLLIGLAFKDKNGLSIFPLAPVEILWIIMITSGMPDMGLGFEIAAPDIMQRPPQNLKQGVFTPELLIDMVVYGLWMSALCLASFVLVLYGFGNGKADIGENCNNEYSEDCKVIFRARATTFACLTWFALFLAWEMVNMRRSLFRMQPKSKKYFTQWMHDIWGNQFLFWAIVAGFITMFPLIYIPTLNTVVFKHAPISWEWGIVFVEAVIFFLGIEAWKWMKRFYFRRQARKASGGVVDLETRVFGHYYEISSGSQDEEVGQEKGAS</sequence>
<keyword evidence="14" id="KW-0915">Sodium</keyword>
<evidence type="ECO:0000256" key="3">
    <source>
        <dbReference type="ARBA" id="ARBA00022448"/>
    </source>
</evidence>
<feature type="transmembrane region" description="Helical" evidence="23">
    <location>
        <begin position="888"/>
        <end position="915"/>
    </location>
</feature>
<keyword evidence="9" id="KW-0067">ATP-binding</keyword>
<dbReference type="GO" id="GO:0016887">
    <property type="term" value="F:ATP hydrolysis activity"/>
    <property type="evidence" value="ECO:0007669"/>
    <property type="project" value="InterPro"/>
</dbReference>
<evidence type="ECO:0000256" key="7">
    <source>
        <dbReference type="ARBA" id="ARBA00022723"/>
    </source>
</evidence>
<accession>A0A8H4KVR7</accession>
<dbReference type="InterPro" id="IPR018303">
    <property type="entry name" value="ATPase_P-typ_P_site"/>
</dbReference>
<dbReference type="Gene3D" id="2.70.150.10">
    <property type="entry name" value="Calcium-transporting ATPase, cytoplasmic transduction domain A"/>
    <property type="match status" value="1"/>
</dbReference>
<dbReference type="SFLD" id="SFLDG00002">
    <property type="entry name" value="C1.7:_P-type_atpase_like"/>
    <property type="match status" value="1"/>
</dbReference>
<dbReference type="PROSITE" id="PS00154">
    <property type="entry name" value="ATPASE_E1_E2"/>
    <property type="match status" value="1"/>
</dbReference>
<dbReference type="SMART" id="SM00831">
    <property type="entry name" value="Cation_ATPase_N"/>
    <property type="match status" value="1"/>
</dbReference>
<dbReference type="FunFam" id="3.40.50.1000:FF:000001">
    <property type="entry name" value="Phospholipid-transporting ATPase IC"/>
    <property type="match status" value="1"/>
</dbReference>
<comment type="catalytic activity">
    <reaction evidence="20">
        <text>K(+)(in) + ATP + H2O = K(+)(out) + ADP + phosphate + H(+)</text>
        <dbReference type="Rhea" id="RHEA:75815"/>
        <dbReference type="ChEBI" id="CHEBI:15377"/>
        <dbReference type="ChEBI" id="CHEBI:15378"/>
        <dbReference type="ChEBI" id="CHEBI:29103"/>
        <dbReference type="ChEBI" id="CHEBI:30616"/>
        <dbReference type="ChEBI" id="CHEBI:43474"/>
        <dbReference type="ChEBI" id="CHEBI:456216"/>
    </reaction>
</comment>
<dbReference type="Pfam" id="PF00689">
    <property type="entry name" value="Cation_ATPase_C"/>
    <property type="match status" value="1"/>
</dbReference>
<evidence type="ECO:0000256" key="22">
    <source>
        <dbReference type="SAM" id="MobiDB-lite"/>
    </source>
</evidence>
<dbReference type="GO" id="GO:0005886">
    <property type="term" value="C:plasma membrane"/>
    <property type="evidence" value="ECO:0007669"/>
    <property type="project" value="UniProtKB-SubCell"/>
</dbReference>
<feature type="region of interest" description="Disordered" evidence="22">
    <location>
        <begin position="1"/>
        <end position="21"/>
    </location>
</feature>
<evidence type="ECO:0000256" key="10">
    <source>
        <dbReference type="ARBA" id="ARBA00022842"/>
    </source>
</evidence>
<evidence type="ECO:0000256" key="21">
    <source>
        <dbReference type="ARBA" id="ARBA00049499"/>
    </source>
</evidence>
<comment type="similarity">
    <text evidence="18">Belongs to the cation transport ATPase (P-type) (TC 3.A.3) family. Type IID subfamily.</text>
</comment>
<comment type="cofactor">
    <cofactor evidence="1">
        <name>Mg(2+)</name>
        <dbReference type="ChEBI" id="CHEBI:18420"/>
    </cofactor>
</comment>
<organism evidence="25 26">
    <name type="scientific">Fusarium austroafricanum</name>
    <dbReference type="NCBI Taxonomy" id="2364996"/>
    <lineage>
        <taxon>Eukaryota</taxon>
        <taxon>Fungi</taxon>
        <taxon>Dikarya</taxon>
        <taxon>Ascomycota</taxon>
        <taxon>Pezizomycotina</taxon>
        <taxon>Sordariomycetes</taxon>
        <taxon>Hypocreomycetidae</taxon>
        <taxon>Hypocreales</taxon>
        <taxon>Nectriaceae</taxon>
        <taxon>Fusarium</taxon>
        <taxon>Fusarium concolor species complex</taxon>
    </lineage>
</organism>
<dbReference type="InterPro" id="IPR023214">
    <property type="entry name" value="HAD_sf"/>
</dbReference>
<evidence type="ECO:0000313" key="25">
    <source>
        <dbReference type="EMBL" id="KAF4456193.1"/>
    </source>
</evidence>
<evidence type="ECO:0000256" key="1">
    <source>
        <dbReference type="ARBA" id="ARBA00001946"/>
    </source>
</evidence>
<dbReference type="CDD" id="cd02086">
    <property type="entry name" value="P-type_ATPase_Na_ENA"/>
    <property type="match status" value="1"/>
</dbReference>
<evidence type="ECO:0000313" key="26">
    <source>
        <dbReference type="Proteomes" id="UP000605986"/>
    </source>
</evidence>
<evidence type="ECO:0000256" key="5">
    <source>
        <dbReference type="ARBA" id="ARBA00022538"/>
    </source>
</evidence>
<keyword evidence="13 23" id="KW-1133">Transmembrane helix</keyword>
<keyword evidence="3" id="KW-0813">Transport</keyword>
<dbReference type="SUPFAM" id="SSF81653">
    <property type="entry name" value="Calcium ATPase, transduction domain A"/>
    <property type="match status" value="1"/>
</dbReference>
<comment type="catalytic activity">
    <reaction evidence="21">
        <text>Na(+)(in) + ATP + H2O = Na(+)(out) + ADP + phosphate + H(+)</text>
        <dbReference type="Rhea" id="RHEA:14633"/>
        <dbReference type="ChEBI" id="CHEBI:15377"/>
        <dbReference type="ChEBI" id="CHEBI:15378"/>
        <dbReference type="ChEBI" id="CHEBI:29101"/>
        <dbReference type="ChEBI" id="CHEBI:30616"/>
        <dbReference type="ChEBI" id="CHEBI:43474"/>
        <dbReference type="ChEBI" id="CHEBI:456216"/>
        <dbReference type="EC" id="7.2.2.3"/>
    </reaction>
    <physiologicalReaction direction="left-to-right" evidence="21">
        <dbReference type="Rhea" id="RHEA:14634"/>
    </physiologicalReaction>
</comment>
<dbReference type="Pfam" id="PF00690">
    <property type="entry name" value="Cation_ATPase_N"/>
    <property type="match status" value="1"/>
</dbReference>
<evidence type="ECO:0000256" key="13">
    <source>
        <dbReference type="ARBA" id="ARBA00022989"/>
    </source>
</evidence>
<feature type="compositionally biased region" description="Polar residues" evidence="22">
    <location>
        <begin position="1"/>
        <end position="20"/>
    </location>
</feature>
<evidence type="ECO:0000256" key="9">
    <source>
        <dbReference type="ARBA" id="ARBA00022840"/>
    </source>
</evidence>
<evidence type="ECO:0000256" key="17">
    <source>
        <dbReference type="ARBA" id="ARBA00023201"/>
    </source>
</evidence>
<evidence type="ECO:0000256" key="19">
    <source>
        <dbReference type="ARBA" id="ARBA00035029"/>
    </source>
</evidence>
<dbReference type="InterPro" id="IPR036412">
    <property type="entry name" value="HAD-like_sf"/>
</dbReference>
<dbReference type="SFLD" id="SFLDF00027">
    <property type="entry name" value="p-type_atpase"/>
    <property type="match status" value="1"/>
</dbReference>
<evidence type="ECO:0000256" key="8">
    <source>
        <dbReference type="ARBA" id="ARBA00022741"/>
    </source>
</evidence>
<evidence type="ECO:0000256" key="11">
    <source>
        <dbReference type="ARBA" id="ARBA00022958"/>
    </source>
</evidence>
<dbReference type="FunFam" id="3.40.50.1000:FF:000047">
    <property type="entry name" value="Sodium P-type ATPase"/>
    <property type="match status" value="1"/>
</dbReference>
<dbReference type="InterPro" id="IPR059000">
    <property type="entry name" value="ATPase_P-type_domA"/>
</dbReference>
<dbReference type="InterPro" id="IPR008250">
    <property type="entry name" value="ATPase_P-typ_transduc_dom_A_sf"/>
</dbReference>
<evidence type="ECO:0000256" key="20">
    <source>
        <dbReference type="ARBA" id="ARBA00048599"/>
    </source>
</evidence>
<feature type="transmembrane region" description="Helical" evidence="23">
    <location>
        <begin position="1019"/>
        <end position="1040"/>
    </location>
</feature>
<keyword evidence="11" id="KW-0630">Potassium</keyword>
<name>A0A8H4KVR7_9HYPO</name>
<dbReference type="InterPro" id="IPR023299">
    <property type="entry name" value="ATPase_P-typ_cyto_dom_N"/>
</dbReference>
<dbReference type="SUPFAM" id="SSF81660">
    <property type="entry name" value="Metal cation-transporting ATPase, ATP-binding domain N"/>
    <property type="match status" value="1"/>
</dbReference>
<evidence type="ECO:0000256" key="4">
    <source>
        <dbReference type="ARBA" id="ARBA00022475"/>
    </source>
</evidence>
<keyword evidence="15" id="KW-0406">Ion transport</keyword>
<dbReference type="EMBL" id="JAADJG010000066">
    <property type="protein sequence ID" value="KAF4456193.1"/>
    <property type="molecule type" value="Genomic_DNA"/>
</dbReference>
<dbReference type="GO" id="GO:0046872">
    <property type="term" value="F:metal ion binding"/>
    <property type="evidence" value="ECO:0007669"/>
    <property type="project" value="UniProtKB-KW"/>
</dbReference>
<dbReference type="PRINTS" id="PR00119">
    <property type="entry name" value="CATATPASE"/>
</dbReference>
<dbReference type="InterPro" id="IPR001757">
    <property type="entry name" value="P_typ_ATPase"/>
</dbReference>
<dbReference type="Gene3D" id="1.20.1110.10">
    <property type="entry name" value="Calcium-transporting ATPase, transmembrane domain"/>
    <property type="match status" value="2"/>
</dbReference>
<proteinExistence type="inferred from homology"/>
<dbReference type="NCBIfam" id="TIGR01494">
    <property type="entry name" value="ATPase_P-type"/>
    <property type="match status" value="2"/>
</dbReference>
<feature type="transmembrane region" description="Helical" evidence="23">
    <location>
        <begin position="346"/>
        <end position="371"/>
    </location>
</feature>
<dbReference type="FunFam" id="3.40.1110.10:FF:000039">
    <property type="entry name" value="Sodium P-type ATPase"/>
    <property type="match status" value="1"/>
</dbReference>
<dbReference type="InterPro" id="IPR006068">
    <property type="entry name" value="ATPase_P-typ_cation-transptr_C"/>
</dbReference>
<feature type="transmembrane region" description="Helical" evidence="23">
    <location>
        <begin position="810"/>
        <end position="831"/>
    </location>
</feature>
<evidence type="ECO:0000256" key="18">
    <source>
        <dbReference type="ARBA" id="ARBA00035017"/>
    </source>
</evidence>
<gene>
    <name evidence="25" type="ORF">F53441_1610</name>
</gene>
<keyword evidence="16 23" id="KW-0472">Membrane</keyword>
<dbReference type="Gene3D" id="3.40.1110.10">
    <property type="entry name" value="Calcium-transporting ATPase, cytoplasmic domain N"/>
    <property type="match status" value="1"/>
</dbReference>
<evidence type="ECO:0000256" key="23">
    <source>
        <dbReference type="SAM" id="Phobius"/>
    </source>
</evidence>
<keyword evidence="12" id="KW-1278">Translocase</keyword>
<evidence type="ECO:0000256" key="15">
    <source>
        <dbReference type="ARBA" id="ARBA00023065"/>
    </source>
</evidence>
<evidence type="ECO:0000256" key="6">
    <source>
        <dbReference type="ARBA" id="ARBA00022692"/>
    </source>
</evidence>
<dbReference type="NCBIfam" id="TIGR01523">
    <property type="entry name" value="ATPase-IID_K-Na"/>
    <property type="match status" value="1"/>
</dbReference>
<dbReference type="InterPro" id="IPR004014">
    <property type="entry name" value="ATPase_P-typ_cation-transptr_N"/>
</dbReference>
<feature type="transmembrane region" description="Helical" evidence="23">
    <location>
        <begin position="847"/>
        <end position="867"/>
    </location>
</feature>
<dbReference type="PANTHER" id="PTHR42861">
    <property type="entry name" value="CALCIUM-TRANSPORTING ATPASE"/>
    <property type="match status" value="1"/>
</dbReference>
<keyword evidence="6 23" id="KW-0812">Transmembrane</keyword>
<feature type="transmembrane region" description="Helical" evidence="23">
    <location>
        <begin position="988"/>
        <end position="1007"/>
    </location>
</feature>
<keyword evidence="7" id="KW-0479">Metal-binding</keyword>
<keyword evidence="5" id="KW-0633">Potassium transport</keyword>
<evidence type="ECO:0000256" key="16">
    <source>
        <dbReference type="ARBA" id="ARBA00023136"/>
    </source>
</evidence>
<dbReference type="GO" id="GO:0005524">
    <property type="term" value="F:ATP binding"/>
    <property type="evidence" value="ECO:0007669"/>
    <property type="project" value="UniProtKB-KW"/>
</dbReference>
<dbReference type="SUPFAM" id="SSF81665">
    <property type="entry name" value="Calcium ATPase, transmembrane domain M"/>
    <property type="match status" value="1"/>
</dbReference>
<dbReference type="FunFam" id="1.20.1110.10:FF:000015">
    <property type="entry name" value="Sodium ion P-type ATPase"/>
    <property type="match status" value="1"/>
</dbReference>
<dbReference type="InterPro" id="IPR044492">
    <property type="entry name" value="P_typ_ATPase_HD_dom"/>
</dbReference>
<evidence type="ECO:0000256" key="14">
    <source>
        <dbReference type="ARBA" id="ARBA00023053"/>
    </source>
</evidence>
<dbReference type="InterPro" id="IPR006414">
    <property type="entry name" value="P-type_ATPase_IID"/>
</dbReference>
<dbReference type="Proteomes" id="UP000605986">
    <property type="component" value="Unassembled WGS sequence"/>
</dbReference>
<evidence type="ECO:0000256" key="12">
    <source>
        <dbReference type="ARBA" id="ARBA00022967"/>
    </source>
</evidence>
<keyword evidence="4" id="KW-1003">Cell membrane</keyword>
<dbReference type="GO" id="GO:0006813">
    <property type="term" value="P:potassium ion transport"/>
    <property type="evidence" value="ECO:0007669"/>
    <property type="project" value="UniProtKB-KW"/>
</dbReference>
<dbReference type="EC" id="7.2.2.3" evidence="19"/>
<dbReference type="SUPFAM" id="SSF56784">
    <property type="entry name" value="HAD-like"/>
    <property type="match status" value="1"/>
</dbReference>
<keyword evidence="8" id="KW-0547">Nucleotide-binding</keyword>
<feature type="domain" description="Cation-transporting P-type ATPase N-terminal" evidence="24">
    <location>
        <begin position="23"/>
        <end position="117"/>
    </location>
</feature>
<keyword evidence="26" id="KW-1185">Reference proteome</keyword>
<dbReference type="Gene3D" id="3.40.50.1000">
    <property type="entry name" value="HAD superfamily/HAD-like"/>
    <property type="match status" value="1"/>
</dbReference>
<comment type="subcellular location">
    <subcellularLocation>
        <location evidence="2">Cell membrane</location>
        <topology evidence="2">Multi-pass membrane protein</topology>
    </subcellularLocation>
</comment>
<feature type="transmembrane region" description="Helical" evidence="23">
    <location>
        <begin position="319"/>
        <end position="340"/>
    </location>
</feature>
<protein>
    <recommendedName>
        <fullName evidence="19">P-type Na(+) transporter</fullName>
        <ecNumber evidence="19">7.2.2.3</ecNumber>
    </recommendedName>
</protein>
<reference evidence="25" key="1">
    <citation type="submission" date="2020-01" db="EMBL/GenBank/DDBJ databases">
        <title>Identification and distribution of gene clusters putatively required for synthesis of sphingolipid metabolism inhibitors in phylogenetically diverse species of the filamentous fungus Fusarium.</title>
        <authorList>
            <person name="Kim H.-S."/>
            <person name="Busman M."/>
            <person name="Brown D.W."/>
            <person name="Divon H."/>
            <person name="Uhlig S."/>
            <person name="Proctor R.H."/>
        </authorList>
    </citation>
    <scope>NUCLEOTIDE SEQUENCE</scope>
    <source>
        <strain evidence="25">NRRL 53441</strain>
    </source>
</reference>
<keyword evidence="17" id="KW-0739">Sodium transport</keyword>
<keyword evidence="10" id="KW-0460">Magnesium</keyword>
<dbReference type="SFLD" id="SFLDS00003">
    <property type="entry name" value="Haloacid_Dehalogenase"/>
    <property type="match status" value="1"/>
</dbReference>
<comment type="caution">
    <text evidence="25">The sequence shown here is derived from an EMBL/GenBank/DDBJ whole genome shotgun (WGS) entry which is preliminary data.</text>
</comment>
<dbReference type="GO" id="GO:0008554">
    <property type="term" value="F:P-type sodium transporter activity"/>
    <property type="evidence" value="ECO:0007669"/>
    <property type="project" value="UniProtKB-EC"/>
</dbReference>
<dbReference type="Pfam" id="PF00122">
    <property type="entry name" value="E1-E2_ATPase"/>
    <property type="match status" value="1"/>
</dbReference>
<feature type="transmembrane region" description="Helical" evidence="23">
    <location>
        <begin position="125"/>
        <end position="143"/>
    </location>
</feature>
<dbReference type="Pfam" id="PF13246">
    <property type="entry name" value="Cation_ATPase"/>
    <property type="match status" value="1"/>
</dbReference>
<evidence type="ECO:0000259" key="24">
    <source>
        <dbReference type="SMART" id="SM00831"/>
    </source>
</evidence>
<feature type="transmembrane region" description="Helical" evidence="23">
    <location>
        <begin position="935"/>
        <end position="959"/>
    </location>
</feature>